<feature type="region of interest" description="Disordered" evidence="8">
    <location>
        <begin position="1055"/>
        <end position="1077"/>
    </location>
</feature>
<dbReference type="GO" id="GO:0007076">
    <property type="term" value="P:mitotic chromosome condensation"/>
    <property type="evidence" value="ECO:0007669"/>
    <property type="project" value="InterPro"/>
</dbReference>
<evidence type="ECO:0000259" key="9">
    <source>
        <dbReference type="Pfam" id="PF12719"/>
    </source>
</evidence>
<keyword evidence="4" id="KW-0132">Cell division</keyword>
<feature type="region of interest" description="Disordered" evidence="8">
    <location>
        <begin position="969"/>
        <end position="1040"/>
    </location>
</feature>
<keyword evidence="11" id="KW-1185">Reference proteome</keyword>
<evidence type="ECO:0000313" key="10">
    <source>
        <dbReference type="EMBL" id="KIM49317.1"/>
    </source>
</evidence>
<evidence type="ECO:0000256" key="7">
    <source>
        <dbReference type="ARBA" id="ARBA00023306"/>
    </source>
</evidence>
<dbReference type="AlphaFoldDB" id="A0A0C2Z839"/>
<keyword evidence="6" id="KW-0226">DNA condensation</keyword>
<dbReference type="EMBL" id="KN831768">
    <property type="protein sequence ID" value="KIM49317.1"/>
    <property type="molecule type" value="Genomic_DNA"/>
</dbReference>
<dbReference type="OrthoDB" id="27187at2759"/>
<sequence length="1127" mass="127889">MPAPAQIPFPVANYSHLLSQISHIFDQTEVSTDNHRKNYVALYKIHLELAQYTEELPKGRVKLTGERIFQDQYKILLTKVLPIKRGESPADHIIRFLGGYTKFINEKAAEQNDLEEDEDEDSDTTASHFTAKIINWLLSGFTAKDKNVRYRVVQSVAEMVSHLGEIDEDAYKTLRTALLDRINDRETSIRCQAIMSLAKLCISEGPEDFEDVSMVEVLLDTLAYDPSADVRRTVLLAIPINPHTLPRLLERTMDTDVTIRKLLYSAVLEKRTTLGGDDGPKAFGPTHPRILSIAQRELIIRNGLGDREPQVRAAAASLLETWVHFVDVKAEEADVKVEEQVREKLECGVLSLLSLFDLGEGTVAEDALLSIFKTGVDNFKFDEGYWSNLTPERAFLARVFVEHCKNVKDDAKLENTLPVVTLIAFHIQEAYNRLIEDIANERTEDLDGDEIDRREDARIAGELVIAELLKLAVNLDYSDEIGRRKTFQLVRDMLRSEALPEKLMAPCLDILRTLSSSERDLIRLVVETVQELRDNAYEEDEDEAPPVCFPPLFVIRSTRIFEAPSLEASFQAEEPISRTPSRKSIEDMSPEQRARVDHIDLRYLSMCIGMLERVNSTFEENITLDGVLQGLIIHSVQRKEPIFRERGVKSLGLCCLIARKLALRSIPFIMSHIRSSTSNLKNILIQSLFDIFMVHEKAAFDSPETKLEVITEFLLTNILEEQDPQVKATLCKGTSKLILSGMITSVDAVKTLMKAYLSPLTINNQELRQALSFFFQMYSYSSPENQRRMREIFIVVFLDICEDRKSSKNSDDGLEIISSARVGAMFLDWTDPVQFQAMQAKSNHNGMDADECIQIDMAEDIIRILFGTDLKVEIEKEDKKVLCQLLNKLYIPDVVDDHKIRSLKLLMDNLRARRPLRDSVCNNAFTKFETLITKKFENQLEHFSEEEFRKLEELNELFMFLDSIIPMEDDDDDVDAPTRNRKRRSDTTTSESRSRSPDEKDKNKHRTKRARLSSDGEGDVSTEKGSPRPQPVPIRALPKRTAAKKAIQVLVISSDSEGDGATGPARKAGARFRQSVKTEEAELDKQISGLLSHTASSSALSNEVPYDSIMDPDSEEEEEVHDLLAEK</sequence>
<gene>
    <name evidence="10" type="ORF">M413DRAFT_438505</name>
</gene>
<dbReference type="InterPro" id="IPR011989">
    <property type="entry name" value="ARM-like"/>
</dbReference>
<feature type="non-terminal residue" evidence="10">
    <location>
        <position position="1"/>
    </location>
</feature>
<organism evidence="10 11">
    <name type="scientific">Hebeloma cylindrosporum</name>
    <dbReference type="NCBI Taxonomy" id="76867"/>
    <lineage>
        <taxon>Eukaryota</taxon>
        <taxon>Fungi</taxon>
        <taxon>Dikarya</taxon>
        <taxon>Basidiomycota</taxon>
        <taxon>Agaricomycotina</taxon>
        <taxon>Agaricomycetes</taxon>
        <taxon>Agaricomycetidae</taxon>
        <taxon>Agaricales</taxon>
        <taxon>Agaricineae</taxon>
        <taxon>Hymenogastraceae</taxon>
        <taxon>Hebeloma</taxon>
    </lineage>
</organism>
<accession>A0A0C2Z839</accession>
<dbReference type="Pfam" id="PF12719">
    <property type="entry name" value="Cnd3"/>
    <property type="match status" value="1"/>
</dbReference>
<feature type="region of interest" description="Disordered" evidence="8">
    <location>
        <begin position="1094"/>
        <end position="1127"/>
    </location>
</feature>
<dbReference type="STRING" id="686832.A0A0C2Z839"/>
<keyword evidence="7" id="KW-0131">Cell cycle</keyword>
<dbReference type="GO" id="GO:0000796">
    <property type="term" value="C:condensin complex"/>
    <property type="evidence" value="ECO:0007669"/>
    <property type="project" value="InterPro"/>
</dbReference>
<dbReference type="InterPro" id="IPR027165">
    <property type="entry name" value="CND3"/>
</dbReference>
<keyword evidence="5" id="KW-0498">Mitosis</keyword>
<dbReference type="GO" id="GO:0051301">
    <property type="term" value="P:cell division"/>
    <property type="evidence" value="ECO:0007669"/>
    <property type="project" value="UniProtKB-KW"/>
</dbReference>
<protein>
    <recommendedName>
        <fullName evidence="9">Nuclear condensin complex subunit 3 C-terminal domain-containing protein</fullName>
    </recommendedName>
</protein>
<proteinExistence type="inferred from homology"/>
<keyword evidence="3" id="KW-0158">Chromosome</keyword>
<dbReference type="InterPro" id="IPR025977">
    <property type="entry name" value="Cnd3_C"/>
</dbReference>
<evidence type="ECO:0000256" key="4">
    <source>
        <dbReference type="ARBA" id="ARBA00022618"/>
    </source>
</evidence>
<reference evidence="11" key="2">
    <citation type="submission" date="2015-01" db="EMBL/GenBank/DDBJ databases">
        <title>Evolutionary Origins and Diversification of the Mycorrhizal Mutualists.</title>
        <authorList>
            <consortium name="DOE Joint Genome Institute"/>
            <consortium name="Mycorrhizal Genomics Consortium"/>
            <person name="Kohler A."/>
            <person name="Kuo A."/>
            <person name="Nagy L.G."/>
            <person name="Floudas D."/>
            <person name="Copeland A."/>
            <person name="Barry K.W."/>
            <person name="Cichocki N."/>
            <person name="Veneault-Fourrey C."/>
            <person name="LaButti K."/>
            <person name="Lindquist E.A."/>
            <person name="Lipzen A."/>
            <person name="Lundell T."/>
            <person name="Morin E."/>
            <person name="Murat C."/>
            <person name="Riley R."/>
            <person name="Ohm R."/>
            <person name="Sun H."/>
            <person name="Tunlid A."/>
            <person name="Henrissat B."/>
            <person name="Grigoriev I.V."/>
            <person name="Hibbett D.S."/>
            <person name="Martin F."/>
        </authorList>
    </citation>
    <scope>NUCLEOTIDE SEQUENCE [LARGE SCALE GENOMIC DNA]</scope>
    <source>
        <strain evidence="11">h7</strain>
    </source>
</reference>
<dbReference type="Gene3D" id="1.25.10.10">
    <property type="entry name" value="Leucine-rich Repeat Variant"/>
    <property type="match status" value="1"/>
</dbReference>
<evidence type="ECO:0000313" key="11">
    <source>
        <dbReference type="Proteomes" id="UP000053424"/>
    </source>
</evidence>
<comment type="similarity">
    <text evidence="2">Belongs to the CND3 (condensin subunit 3) family.</text>
</comment>
<dbReference type="SUPFAM" id="SSF48371">
    <property type="entry name" value="ARM repeat"/>
    <property type="match status" value="1"/>
</dbReference>
<feature type="domain" description="Nuclear condensin complex subunit 3 C-terminal" evidence="9">
    <location>
        <begin position="602"/>
        <end position="891"/>
    </location>
</feature>
<evidence type="ECO:0000256" key="2">
    <source>
        <dbReference type="ARBA" id="ARBA00006533"/>
    </source>
</evidence>
<dbReference type="Proteomes" id="UP000053424">
    <property type="component" value="Unassembled WGS sequence"/>
</dbReference>
<dbReference type="GO" id="GO:0000793">
    <property type="term" value="C:condensed chromosome"/>
    <property type="evidence" value="ECO:0007669"/>
    <property type="project" value="TreeGrafter"/>
</dbReference>
<name>A0A0C2Z839_HEBCY</name>
<evidence type="ECO:0000256" key="5">
    <source>
        <dbReference type="ARBA" id="ARBA00022776"/>
    </source>
</evidence>
<dbReference type="HOGENOM" id="CLU_004446_1_0_1"/>
<dbReference type="InterPro" id="IPR016024">
    <property type="entry name" value="ARM-type_fold"/>
</dbReference>
<reference evidence="10 11" key="1">
    <citation type="submission" date="2014-04" db="EMBL/GenBank/DDBJ databases">
        <authorList>
            <consortium name="DOE Joint Genome Institute"/>
            <person name="Kuo A."/>
            <person name="Gay G."/>
            <person name="Dore J."/>
            <person name="Kohler A."/>
            <person name="Nagy L.G."/>
            <person name="Floudas D."/>
            <person name="Copeland A."/>
            <person name="Barry K.W."/>
            <person name="Cichocki N."/>
            <person name="Veneault-Fourrey C."/>
            <person name="LaButti K."/>
            <person name="Lindquist E.A."/>
            <person name="Lipzen A."/>
            <person name="Lundell T."/>
            <person name="Morin E."/>
            <person name="Murat C."/>
            <person name="Sun H."/>
            <person name="Tunlid A."/>
            <person name="Henrissat B."/>
            <person name="Grigoriev I.V."/>
            <person name="Hibbett D.S."/>
            <person name="Martin F."/>
            <person name="Nordberg H.P."/>
            <person name="Cantor M.N."/>
            <person name="Hua S.X."/>
        </authorList>
    </citation>
    <scope>NUCLEOTIDE SEQUENCE [LARGE SCALE GENOMIC DNA]</scope>
    <source>
        <strain evidence="11">h7</strain>
    </source>
</reference>
<evidence type="ECO:0000256" key="1">
    <source>
        <dbReference type="ARBA" id="ARBA00004286"/>
    </source>
</evidence>
<dbReference type="PANTHER" id="PTHR14418:SF5">
    <property type="entry name" value="CONDENSIN COMPLEX SUBUNIT 3"/>
    <property type="match status" value="1"/>
</dbReference>
<evidence type="ECO:0000256" key="6">
    <source>
        <dbReference type="ARBA" id="ARBA00023067"/>
    </source>
</evidence>
<evidence type="ECO:0000256" key="3">
    <source>
        <dbReference type="ARBA" id="ARBA00022454"/>
    </source>
</evidence>
<feature type="compositionally biased region" description="Acidic residues" evidence="8">
    <location>
        <begin position="1110"/>
        <end position="1120"/>
    </location>
</feature>
<comment type="subcellular location">
    <subcellularLocation>
        <location evidence="1">Chromosome</location>
    </subcellularLocation>
</comment>
<evidence type="ECO:0000256" key="8">
    <source>
        <dbReference type="SAM" id="MobiDB-lite"/>
    </source>
</evidence>
<feature type="compositionally biased region" description="Basic and acidic residues" evidence="8">
    <location>
        <begin position="992"/>
        <end position="1002"/>
    </location>
</feature>
<dbReference type="PANTHER" id="PTHR14418">
    <property type="entry name" value="CONDENSIN COMPLEX SUBUNIT 3-RELATED"/>
    <property type="match status" value="1"/>
</dbReference>